<dbReference type="InterPro" id="IPR008805">
    <property type="entry name" value="RIB43A"/>
</dbReference>
<dbReference type="FunCoup" id="A0A6I8NYY6">
    <property type="interactions" value="39"/>
</dbReference>
<evidence type="ECO:0000256" key="6">
    <source>
        <dbReference type="ARBA" id="ARBA00023069"/>
    </source>
</evidence>
<name>A0A6I8NYY6_ORNAN</name>
<protein>
    <recommendedName>
        <fullName evidence="9">RIB43A-like with coiled-coils protein 1</fullName>
    </recommendedName>
</protein>
<evidence type="ECO:0000256" key="11">
    <source>
        <dbReference type="SAM" id="MobiDB-lite"/>
    </source>
</evidence>
<evidence type="ECO:0000256" key="3">
    <source>
        <dbReference type="ARBA" id="ARBA00022490"/>
    </source>
</evidence>
<evidence type="ECO:0000256" key="2">
    <source>
        <dbReference type="ARBA" id="ARBA00006875"/>
    </source>
</evidence>
<comment type="similarity">
    <text evidence="2">Belongs to the RIB43A family.</text>
</comment>
<keyword evidence="3" id="KW-0963">Cytoplasm</keyword>
<evidence type="ECO:0000256" key="8">
    <source>
        <dbReference type="ARBA" id="ARBA00023273"/>
    </source>
</evidence>
<accession>A0A6I8NYY6</accession>
<keyword evidence="6" id="KW-0969">Cilium</keyword>
<organism evidence="12 13">
    <name type="scientific">Ornithorhynchus anatinus</name>
    <name type="common">Duckbill platypus</name>
    <dbReference type="NCBI Taxonomy" id="9258"/>
    <lineage>
        <taxon>Eukaryota</taxon>
        <taxon>Metazoa</taxon>
        <taxon>Chordata</taxon>
        <taxon>Craniata</taxon>
        <taxon>Vertebrata</taxon>
        <taxon>Euteleostomi</taxon>
        <taxon>Mammalia</taxon>
        <taxon>Monotremata</taxon>
        <taxon>Ornithorhynchidae</taxon>
        <taxon>Ornithorhynchus</taxon>
    </lineage>
</organism>
<comment type="subunit">
    <text evidence="10">Microtubule inner protein component of sperm flagellar doublet microtubules.</text>
</comment>
<evidence type="ECO:0000256" key="4">
    <source>
        <dbReference type="ARBA" id="ARBA00022846"/>
    </source>
</evidence>
<gene>
    <name evidence="12" type="primary">RIBC1</name>
</gene>
<keyword evidence="13" id="KW-1185">Reference proteome</keyword>
<dbReference type="GeneTree" id="ENSGT00390000010825"/>
<dbReference type="AlphaFoldDB" id="A0A6I8NYY6"/>
<dbReference type="Proteomes" id="UP000002279">
    <property type="component" value="Chromosome 6"/>
</dbReference>
<dbReference type="Bgee" id="ENSOANG00000041612">
    <property type="expression patterns" value="Expressed in testis and 8 other cell types or tissues"/>
</dbReference>
<evidence type="ECO:0000256" key="10">
    <source>
        <dbReference type="ARBA" id="ARBA00046435"/>
    </source>
</evidence>
<reference evidence="12" key="2">
    <citation type="submission" date="2025-08" db="UniProtKB">
        <authorList>
            <consortium name="Ensembl"/>
        </authorList>
    </citation>
    <scope>IDENTIFICATION</scope>
    <source>
        <strain evidence="12">Glennie</strain>
    </source>
</reference>
<feature type="region of interest" description="Disordered" evidence="11">
    <location>
        <begin position="303"/>
        <end position="331"/>
    </location>
</feature>
<reference evidence="12" key="3">
    <citation type="submission" date="2025-09" db="UniProtKB">
        <authorList>
            <consortium name="Ensembl"/>
        </authorList>
    </citation>
    <scope>IDENTIFICATION</scope>
    <source>
        <strain evidence="12">Glennie</strain>
    </source>
</reference>
<keyword evidence="5" id="KW-0175">Coiled coil</keyword>
<dbReference type="PANTHER" id="PTHR14517">
    <property type="entry name" value="RIB43A-RELATED"/>
    <property type="match status" value="1"/>
</dbReference>
<keyword evidence="4" id="KW-0282">Flagellum</keyword>
<evidence type="ECO:0000256" key="1">
    <source>
        <dbReference type="ARBA" id="ARBA00004611"/>
    </source>
</evidence>
<evidence type="ECO:0000256" key="9">
    <source>
        <dbReference type="ARBA" id="ARBA00041087"/>
    </source>
</evidence>
<dbReference type="Ensembl" id="ENSOANT00000066055.1">
    <property type="protein sequence ID" value="ENSOANP00000046021.1"/>
    <property type="gene ID" value="ENSOANG00000041612.1"/>
</dbReference>
<evidence type="ECO:0000256" key="5">
    <source>
        <dbReference type="ARBA" id="ARBA00023054"/>
    </source>
</evidence>
<reference evidence="12 13" key="1">
    <citation type="journal article" date="2008" name="Nature">
        <title>Genome analysis of the platypus reveals unique signatures of evolution.</title>
        <authorList>
            <person name="Warren W.C."/>
            <person name="Hillier L.W."/>
            <person name="Marshall Graves J.A."/>
            <person name="Birney E."/>
            <person name="Ponting C.P."/>
            <person name="Grutzner F."/>
            <person name="Belov K."/>
            <person name="Miller W."/>
            <person name="Clarke L."/>
            <person name="Chinwalla A.T."/>
            <person name="Yang S.P."/>
            <person name="Heger A."/>
            <person name="Locke D.P."/>
            <person name="Miethke P."/>
            <person name="Waters P.D."/>
            <person name="Veyrunes F."/>
            <person name="Fulton L."/>
            <person name="Fulton B."/>
            <person name="Graves T."/>
            <person name="Wallis J."/>
            <person name="Puente X.S."/>
            <person name="Lopez-Otin C."/>
            <person name="Ordonez G.R."/>
            <person name="Eichler E.E."/>
            <person name="Chen L."/>
            <person name="Cheng Z."/>
            <person name="Deakin J.E."/>
            <person name="Alsop A."/>
            <person name="Thompson K."/>
            <person name="Kirby P."/>
            <person name="Papenfuss A.T."/>
            <person name="Wakefield M.J."/>
            <person name="Olender T."/>
            <person name="Lancet D."/>
            <person name="Huttley G.A."/>
            <person name="Smit A.F."/>
            <person name="Pask A."/>
            <person name="Temple-Smith P."/>
            <person name="Batzer M.A."/>
            <person name="Walker J.A."/>
            <person name="Konkel M.K."/>
            <person name="Harris R.S."/>
            <person name="Whittington C.M."/>
            <person name="Wong E.S."/>
            <person name="Gemmell N.J."/>
            <person name="Buschiazzo E."/>
            <person name="Vargas Jentzsch I.M."/>
            <person name="Merkel A."/>
            <person name="Schmitz J."/>
            <person name="Zemann A."/>
            <person name="Churakov G."/>
            <person name="Kriegs J.O."/>
            <person name="Brosius J."/>
            <person name="Murchison E.P."/>
            <person name="Sachidanandam R."/>
            <person name="Smith C."/>
            <person name="Hannon G.J."/>
            <person name="Tsend-Ayush E."/>
            <person name="McMillan D."/>
            <person name="Attenborough R."/>
            <person name="Rens W."/>
            <person name="Ferguson-Smith M."/>
            <person name="Lefevre C.M."/>
            <person name="Sharp J.A."/>
            <person name="Nicholas K.R."/>
            <person name="Ray D.A."/>
            <person name="Kube M."/>
            <person name="Reinhardt R."/>
            <person name="Pringle T.H."/>
            <person name="Taylor J."/>
            <person name="Jones R.C."/>
            <person name="Nixon B."/>
            <person name="Dacheux J.L."/>
            <person name="Niwa H."/>
            <person name="Sekita Y."/>
            <person name="Huang X."/>
            <person name="Stark A."/>
            <person name="Kheradpour P."/>
            <person name="Kellis M."/>
            <person name="Flicek P."/>
            <person name="Chen Y."/>
            <person name="Webber C."/>
            <person name="Hardison R."/>
            <person name="Nelson J."/>
            <person name="Hallsworth-Pepin K."/>
            <person name="Delehaunty K."/>
            <person name="Markovic C."/>
            <person name="Minx P."/>
            <person name="Feng Y."/>
            <person name="Kremitzki C."/>
            <person name="Mitreva M."/>
            <person name="Glasscock J."/>
            <person name="Wylie T."/>
            <person name="Wohldmann P."/>
            <person name="Thiru P."/>
            <person name="Nhan M.N."/>
            <person name="Pohl C.S."/>
            <person name="Smith S.M."/>
            <person name="Hou S."/>
            <person name="Nefedov M."/>
            <person name="de Jong P.J."/>
            <person name="Renfree M.B."/>
            <person name="Mardis E.R."/>
            <person name="Wilson R.K."/>
        </authorList>
    </citation>
    <scope>NUCLEOTIDE SEQUENCE [LARGE SCALE GENOMIC DNA]</scope>
    <source>
        <strain evidence="12 13">Glennie</strain>
    </source>
</reference>
<evidence type="ECO:0000313" key="12">
    <source>
        <dbReference type="Ensembl" id="ENSOANP00000046021.1"/>
    </source>
</evidence>
<comment type="subcellular location">
    <subcellularLocation>
        <location evidence="1">Cytoplasm</location>
        <location evidence="1">Cytoskeleton</location>
        <location evidence="1">Flagellum axoneme</location>
    </subcellularLocation>
</comment>
<feature type="compositionally biased region" description="Basic and acidic residues" evidence="11">
    <location>
        <begin position="314"/>
        <end position="331"/>
    </location>
</feature>
<keyword evidence="8" id="KW-0966">Cell projection</keyword>
<feature type="region of interest" description="Disordered" evidence="11">
    <location>
        <begin position="175"/>
        <end position="196"/>
    </location>
</feature>
<feature type="compositionally biased region" description="Basic and acidic residues" evidence="11">
    <location>
        <begin position="185"/>
        <end position="196"/>
    </location>
</feature>
<dbReference type="InParanoid" id="A0A6I8NYY6"/>
<feature type="compositionally biased region" description="Basic and acidic residues" evidence="11">
    <location>
        <begin position="127"/>
        <end position="142"/>
    </location>
</feature>
<feature type="region of interest" description="Disordered" evidence="11">
    <location>
        <begin position="127"/>
        <end position="146"/>
    </location>
</feature>
<dbReference type="PANTHER" id="PTHR14517:SF11">
    <property type="entry name" value="RIB43A-LIKE WITH COILED-COILS PROTEIN 1"/>
    <property type="match status" value="1"/>
</dbReference>
<keyword evidence="7" id="KW-0206">Cytoskeleton</keyword>
<evidence type="ECO:0000256" key="7">
    <source>
        <dbReference type="ARBA" id="ARBA00023212"/>
    </source>
</evidence>
<proteinExistence type="inferred from homology"/>
<sequence length="406" mass="46759">MTSGNHSENEKVAGQIVPWTNLQFCPVLLGAEMYKVDIQPEKKEAAAAEARRNQEKQRQSRIFNVRNRVIGVSAMWDGTEADWWVQAPISLPLPTPDAERVHCDLVAQLLEREQAERAQRLARGIQEFRDQEQQPEGRREFDLNDPAGLQKALPARVGDDDPRCGPASLQLFAGEALSGPSQQRLQREQNRKDLVRQRAEQQRAEAEEKYAGEAPPAELDLRATHLAELEEACRRAKDLAVADFNRAQAAEVAEQRRLARQQEDDDNLAEIYNHLTGDVLTENPQAAQSKLAPHRVVPDRWKGMSPEQQAAIHHAQESQRQDDRRRRQKERQLEAEWERQRQLGARAALELERQQRELARRLRRGQDLYNRQLAQEQRAHKEYLDKVVYTNQPTAQYHLQFNSSSR</sequence>
<dbReference type="Pfam" id="PF05914">
    <property type="entry name" value="RIB43A"/>
    <property type="match status" value="2"/>
</dbReference>
<evidence type="ECO:0000313" key="13">
    <source>
        <dbReference type="Proteomes" id="UP000002279"/>
    </source>
</evidence>